<dbReference type="InterPro" id="IPR025608">
    <property type="entry name" value="TcpE"/>
</dbReference>
<sequence>MDKETIYDYKRGVNAPYWIQEIKTQKGKRIWYFATPMQVSFFVVFALVLVLMVTYLSPLLLPLNKMTHSISLYLYWFIPYKLAKLYTEYEPQGKKMHVFLLDWLRYCWEYRLNNKAIYQGERVETQEEMVYEKTEL</sequence>
<evidence type="ECO:0000313" key="3">
    <source>
        <dbReference type="Proteomes" id="UP000509535"/>
    </source>
</evidence>
<keyword evidence="1" id="KW-1133">Transmembrane helix</keyword>
<proteinExistence type="predicted"/>
<dbReference type="RefSeq" id="WP_176799626.1">
    <property type="nucleotide sequence ID" value="NZ_CP040798.1"/>
</dbReference>
<evidence type="ECO:0000313" key="2">
    <source>
        <dbReference type="EMBL" id="QLB50958.1"/>
    </source>
</evidence>
<dbReference type="EMBL" id="CP040798">
    <property type="protein sequence ID" value="QLB50958.1"/>
    <property type="molecule type" value="Genomic_DNA"/>
</dbReference>
<dbReference type="Pfam" id="PF12648">
    <property type="entry name" value="TcpE"/>
    <property type="match status" value="1"/>
</dbReference>
<keyword evidence="1" id="KW-0472">Membrane</keyword>
<feature type="transmembrane region" description="Helical" evidence="1">
    <location>
        <begin position="30"/>
        <end position="53"/>
    </location>
</feature>
<name>A0A7H8V423_STRSA</name>
<accession>A0A7H8V423</accession>
<evidence type="ECO:0000256" key="1">
    <source>
        <dbReference type="SAM" id="Phobius"/>
    </source>
</evidence>
<protein>
    <submittedName>
        <fullName evidence="2">Conjugal transfer protein</fullName>
    </submittedName>
</protein>
<organism evidence="2 3">
    <name type="scientific">Streptococcus sanguinis</name>
    <dbReference type="NCBI Taxonomy" id="1305"/>
    <lineage>
        <taxon>Bacteria</taxon>
        <taxon>Bacillati</taxon>
        <taxon>Bacillota</taxon>
        <taxon>Bacilli</taxon>
        <taxon>Lactobacillales</taxon>
        <taxon>Streptococcaceae</taxon>
        <taxon>Streptococcus</taxon>
    </lineage>
</organism>
<reference evidence="2 3" key="1">
    <citation type="submission" date="2019-06" db="EMBL/GenBank/DDBJ databases">
        <title>The organization of the Streptococcus sanguinis genomes.</title>
        <authorList>
            <person name="Wang H.Y."/>
            <person name="Chen Y.Y.M."/>
            <person name="Wu C.H."/>
        </authorList>
    </citation>
    <scope>NUCLEOTIDE SEQUENCE [LARGE SCALE GENOMIC DNA]</scope>
    <source>
        <strain evidence="2 3">CGMH058</strain>
    </source>
</reference>
<gene>
    <name evidence="2" type="ORF">FDP16_11065</name>
</gene>
<dbReference type="Proteomes" id="UP000509535">
    <property type="component" value="Chromosome"/>
</dbReference>
<keyword evidence="1" id="KW-0812">Transmembrane</keyword>
<dbReference type="AlphaFoldDB" id="A0A7H8V423"/>